<evidence type="ECO:0000256" key="1">
    <source>
        <dbReference type="ARBA" id="ARBA00004374"/>
    </source>
</evidence>
<evidence type="ECO:0000256" key="8">
    <source>
        <dbReference type="ARBA" id="ARBA00023128"/>
    </source>
</evidence>
<dbReference type="EMBL" id="JAMSHJ010000007">
    <property type="protein sequence ID" value="KAI5382652.1"/>
    <property type="molecule type" value="Genomic_DNA"/>
</dbReference>
<feature type="transmembrane region" description="Helical" evidence="10">
    <location>
        <begin position="53"/>
        <end position="73"/>
    </location>
</feature>
<keyword evidence="7" id="KW-0653">Protein transport</keyword>
<keyword evidence="9 10" id="KW-0472">Membrane</keyword>
<dbReference type="GO" id="GO:0030150">
    <property type="term" value="P:protein import into mitochondrial matrix"/>
    <property type="evidence" value="ECO:0007669"/>
    <property type="project" value="InterPro"/>
</dbReference>
<keyword evidence="3" id="KW-0813">Transport</keyword>
<evidence type="ECO:0000256" key="4">
    <source>
        <dbReference type="ARBA" id="ARBA00022452"/>
    </source>
</evidence>
<evidence type="ECO:0000313" key="11">
    <source>
        <dbReference type="EMBL" id="KAI5382652.1"/>
    </source>
</evidence>
<dbReference type="InterPro" id="IPR027246">
    <property type="entry name" value="Porin_Euk/Tom40"/>
</dbReference>
<protein>
    <submittedName>
        <fullName evidence="11">Uncharacterized protein</fullName>
    </submittedName>
</protein>
<dbReference type="GO" id="GO:0008320">
    <property type="term" value="F:protein transmembrane transporter activity"/>
    <property type="evidence" value="ECO:0007669"/>
    <property type="project" value="InterPro"/>
</dbReference>
<dbReference type="Gramene" id="Psat07G0018100-T1">
    <property type="protein sequence ID" value="KAI5382652.1"/>
    <property type="gene ID" value="KIW84_070181"/>
</dbReference>
<evidence type="ECO:0000256" key="2">
    <source>
        <dbReference type="ARBA" id="ARBA00010510"/>
    </source>
</evidence>
<keyword evidence="8" id="KW-0496">Mitochondrion</keyword>
<keyword evidence="6" id="KW-1000">Mitochondrion outer membrane</keyword>
<reference evidence="11 12" key="1">
    <citation type="journal article" date="2022" name="Nat. Genet.">
        <title>Improved pea reference genome and pan-genome highlight genomic features and evolutionary characteristics.</title>
        <authorList>
            <person name="Yang T."/>
            <person name="Liu R."/>
            <person name="Luo Y."/>
            <person name="Hu S."/>
            <person name="Wang D."/>
            <person name="Wang C."/>
            <person name="Pandey M.K."/>
            <person name="Ge S."/>
            <person name="Xu Q."/>
            <person name="Li N."/>
            <person name="Li G."/>
            <person name="Huang Y."/>
            <person name="Saxena R.K."/>
            <person name="Ji Y."/>
            <person name="Li M."/>
            <person name="Yan X."/>
            <person name="He Y."/>
            <person name="Liu Y."/>
            <person name="Wang X."/>
            <person name="Xiang C."/>
            <person name="Varshney R.K."/>
            <person name="Ding H."/>
            <person name="Gao S."/>
            <person name="Zong X."/>
        </authorList>
    </citation>
    <scope>NUCLEOTIDE SEQUENCE [LARGE SCALE GENOMIC DNA]</scope>
    <source>
        <strain evidence="11 12">cv. Zhongwan 6</strain>
    </source>
</reference>
<evidence type="ECO:0000256" key="3">
    <source>
        <dbReference type="ARBA" id="ARBA00022448"/>
    </source>
</evidence>
<proteinExistence type="inferred from homology"/>
<comment type="similarity">
    <text evidence="2">Belongs to the Tom40 family.</text>
</comment>
<evidence type="ECO:0000313" key="12">
    <source>
        <dbReference type="Proteomes" id="UP001058974"/>
    </source>
</evidence>
<evidence type="ECO:0000256" key="7">
    <source>
        <dbReference type="ARBA" id="ARBA00022927"/>
    </source>
</evidence>
<feature type="transmembrane region" description="Helical" evidence="10">
    <location>
        <begin position="12"/>
        <end position="33"/>
    </location>
</feature>
<evidence type="ECO:0000256" key="5">
    <source>
        <dbReference type="ARBA" id="ARBA00022692"/>
    </source>
</evidence>
<keyword evidence="12" id="KW-1185">Reference proteome</keyword>
<dbReference type="Pfam" id="PF01459">
    <property type="entry name" value="Porin_3"/>
    <property type="match status" value="1"/>
</dbReference>
<name>A0A9D4VFZ4_PEA</name>
<dbReference type="PANTHER" id="PTHR10802">
    <property type="entry name" value="MITOCHONDRIAL IMPORT RECEPTOR SUBUNIT TOM40"/>
    <property type="match status" value="1"/>
</dbReference>
<evidence type="ECO:0000256" key="9">
    <source>
        <dbReference type="ARBA" id="ARBA00023136"/>
    </source>
</evidence>
<evidence type="ECO:0000256" key="6">
    <source>
        <dbReference type="ARBA" id="ARBA00022787"/>
    </source>
</evidence>
<keyword evidence="4" id="KW-1134">Transmembrane beta strand</keyword>
<keyword evidence="10" id="KW-1133">Transmembrane helix</keyword>
<dbReference type="AlphaFoldDB" id="A0A9D4VFZ4"/>
<sequence length="159" mass="18171">FFCYIVFVDALLCYLGLLTYATYYLIFCSMFPFLSPNYFIHFIWLPKYIKLLVFIQVATGQIASTGMALLSYVQKVSDKVSLATDLMCNFNSMSRDVTASFGYDYILRQCRLRGKVDPNGVCAAFLEERLNMGLNFILSAELDHKKKDYKFGFGLTVGE</sequence>
<dbReference type="GO" id="GO:0005741">
    <property type="term" value="C:mitochondrial outer membrane"/>
    <property type="evidence" value="ECO:0007669"/>
    <property type="project" value="UniProtKB-SubCell"/>
</dbReference>
<evidence type="ECO:0000256" key="10">
    <source>
        <dbReference type="SAM" id="Phobius"/>
    </source>
</evidence>
<dbReference type="InterPro" id="IPR037930">
    <property type="entry name" value="Tom40"/>
</dbReference>
<keyword evidence="5 10" id="KW-0812">Transmembrane</keyword>
<dbReference type="Gene3D" id="2.40.160.10">
    <property type="entry name" value="Porin"/>
    <property type="match status" value="1"/>
</dbReference>
<comment type="caution">
    <text evidence="11">The sequence shown here is derived from an EMBL/GenBank/DDBJ whole genome shotgun (WGS) entry which is preliminary data.</text>
</comment>
<organism evidence="11 12">
    <name type="scientific">Pisum sativum</name>
    <name type="common">Garden pea</name>
    <name type="synonym">Lathyrus oleraceus</name>
    <dbReference type="NCBI Taxonomy" id="3888"/>
    <lineage>
        <taxon>Eukaryota</taxon>
        <taxon>Viridiplantae</taxon>
        <taxon>Streptophyta</taxon>
        <taxon>Embryophyta</taxon>
        <taxon>Tracheophyta</taxon>
        <taxon>Spermatophyta</taxon>
        <taxon>Magnoliopsida</taxon>
        <taxon>eudicotyledons</taxon>
        <taxon>Gunneridae</taxon>
        <taxon>Pentapetalae</taxon>
        <taxon>rosids</taxon>
        <taxon>fabids</taxon>
        <taxon>Fabales</taxon>
        <taxon>Fabaceae</taxon>
        <taxon>Papilionoideae</taxon>
        <taxon>50 kb inversion clade</taxon>
        <taxon>NPAAA clade</taxon>
        <taxon>Hologalegina</taxon>
        <taxon>IRL clade</taxon>
        <taxon>Fabeae</taxon>
        <taxon>Lathyrus</taxon>
    </lineage>
</organism>
<dbReference type="Proteomes" id="UP001058974">
    <property type="component" value="Chromosome 7"/>
</dbReference>
<comment type="subcellular location">
    <subcellularLocation>
        <location evidence="1">Mitochondrion outer membrane</location>
        <topology evidence="1">Multi-pass membrane protein</topology>
    </subcellularLocation>
</comment>
<feature type="non-terminal residue" evidence="11">
    <location>
        <position position="1"/>
    </location>
</feature>
<gene>
    <name evidence="11" type="ORF">KIW84_070181</name>
</gene>
<accession>A0A9D4VFZ4</accession>
<dbReference type="InterPro" id="IPR023614">
    <property type="entry name" value="Porin_dom_sf"/>
</dbReference>